<proteinExistence type="predicted"/>
<dbReference type="AlphaFoldDB" id="A0A914PXV5"/>
<evidence type="ECO:0000313" key="1">
    <source>
        <dbReference type="Proteomes" id="UP000887578"/>
    </source>
</evidence>
<reference evidence="2" key="1">
    <citation type="submission" date="2022-11" db="UniProtKB">
        <authorList>
            <consortium name="WormBaseParasite"/>
        </authorList>
    </citation>
    <scope>IDENTIFICATION</scope>
</reference>
<sequence>MFYISKNPTTSKLYQKMIQTCKYFFIKNPIIVSSHYSYSLDLDKWCIGKTRFDFSQLICKYWITENFNFTFILPKLYKCDAKEVTLMNKVIFFNDLSMFTETAEDITISGVTVKNPDDSIVPFEKIFEAFIYAKKFQFYSKSSLPNFTSRTFNELLKIPHFSKLQFMDLENIPESFDIETFYVYMKENKTTKFYLLFDKSISTPYKIRLETINDEIRSTKVLNYKAPVIDYDGLENEKKLQLFIQYYLS</sequence>
<protein>
    <submittedName>
        <fullName evidence="2">Uncharacterized protein</fullName>
    </submittedName>
</protein>
<accession>A0A914PXV5</accession>
<keyword evidence="1" id="KW-1185">Reference proteome</keyword>
<evidence type="ECO:0000313" key="2">
    <source>
        <dbReference type="WBParaSite" id="PDA_v2.g23659.t1"/>
    </source>
</evidence>
<dbReference type="Proteomes" id="UP000887578">
    <property type="component" value="Unplaced"/>
</dbReference>
<organism evidence="1 2">
    <name type="scientific">Panagrolaimus davidi</name>
    <dbReference type="NCBI Taxonomy" id="227884"/>
    <lineage>
        <taxon>Eukaryota</taxon>
        <taxon>Metazoa</taxon>
        <taxon>Ecdysozoa</taxon>
        <taxon>Nematoda</taxon>
        <taxon>Chromadorea</taxon>
        <taxon>Rhabditida</taxon>
        <taxon>Tylenchina</taxon>
        <taxon>Panagrolaimomorpha</taxon>
        <taxon>Panagrolaimoidea</taxon>
        <taxon>Panagrolaimidae</taxon>
        <taxon>Panagrolaimus</taxon>
    </lineage>
</organism>
<dbReference type="WBParaSite" id="PDA_v2.g23659.t1">
    <property type="protein sequence ID" value="PDA_v2.g23659.t1"/>
    <property type="gene ID" value="PDA_v2.g23659"/>
</dbReference>
<name>A0A914PXV5_9BILA</name>